<dbReference type="Pfam" id="PF06293">
    <property type="entry name" value="Kdo"/>
    <property type="match status" value="1"/>
</dbReference>
<evidence type="ECO:0000256" key="13">
    <source>
        <dbReference type="ARBA" id="ARBA00029511"/>
    </source>
</evidence>
<keyword evidence="7 15" id="KW-0808">Transferase</keyword>
<keyword evidence="12 15" id="KW-0472">Membrane</keyword>
<protein>
    <recommendedName>
        <fullName evidence="13 15">3-deoxy-D-manno-octulosonic acid kinase</fullName>
        <shortName evidence="15">Kdo kinase</shortName>
        <ecNumber evidence="4 15">2.7.1.166</ecNumber>
    </recommendedName>
</protein>
<dbReference type="GO" id="GO:0016773">
    <property type="term" value="F:phosphotransferase activity, alcohol group as acceptor"/>
    <property type="evidence" value="ECO:0007669"/>
    <property type="project" value="UniProtKB-UniRule"/>
</dbReference>
<dbReference type="GO" id="GO:0005524">
    <property type="term" value="F:ATP binding"/>
    <property type="evidence" value="ECO:0007669"/>
    <property type="project" value="UniProtKB-UniRule"/>
</dbReference>
<evidence type="ECO:0000256" key="11">
    <source>
        <dbReference type="ARBA" id="ARBA00022985"/>
    </source>
</evidence>
<comment type="function">
    <text evidence="15">Catalyzes the ATP-dependent phosphorylation of the 3-deoxy-D-manno-octulosonic acid (Kdo) residue in Kdo-lipid IV(A) at the 4-OH position.</text>
</comment>
<reference evidence="17" key="1">
    <citation type="submission" date="2020-01" db="EMBL/GenBank/DDBJ databases">
        <title>'Steroidobacter agaridevorans' sp. nov., agar-degrading bacteria isolated from rhizosphere soils.</title>
        <authorList>
            <person name="Ikenaga M."/>
            <person name="Kataoka M."/>
            <person name="Murouchi A."/>
            <person name="Katsuragi S."/>
            <person name="Sakai M."/>
        </authorList>
    </citation>
    <scope>NUCLEOTIDE SEQUENCE [LARGE SCALE GENOMIC DNA]</scope>
    <source>
        <strain evidence="17">YU21-B</strain>
    </source>
</reference>
<dbReference type="InterPro" id="IPR011009">
    <property type="entry name" value="Kinase-like_dom_sf"/>
</dbReference>
<dbReference type="SUPFAM" id="SSF56112">
    <property type="entry name" value="Protein kinase-like (PK-like)"/>
    <property type="match status" value="1"/>
</dbReference>
<dbReference type="HAMAP" id="MF_00521">
    <property type="entry name" value="KDO_kinase"/>
    <property type="match status" value="1"/>
</dbReference>
<dbReference type="Gene3D" id="1.10.510.10">
    <property type="entry name" value="Transferase(Phosphotransferase) domain 1"/>
    <property type="match status" value="1"/>
</dbReference>
<gene>
    <name evidence="15 16" type="primary">kdkA</name>
    <name evidence="16" type="ORF">GCM10011487_60570</name>
</gene>
<keyword evidence="11 15" id="KW-0448">Lipopolysaccharide biosynthesis</keyword>
<organism evidence="16 17">
    <name type="scientific">Steroidobacter agaridevorans</name>
    <dbReference type="NCBI Taxonomy" id="2695856"/>
    <lineage>
        <taxon>Bacteria</taxon>
        <taxon>Pseudomonadati</taxon>
        <taxon>Pseudomonadota</taxon>
        <taxon>Gammaproteobacteria</taxon>
        <taxon>Steroidobacterales</taxon>
        <taxon>Steroidobacteraceae</taxon>
        <taxon>Steroidobacter</taxon>
    </lineage>
</organism>
<sequence length="252" mass="27983">MSLYIAVRMTDEQFIATAGGGILYDASRLSKPDEELFSRSHWAALGALEEIAGGRSSIAVLNVAAARADSTGIRWVLRHYRRGGLIAKLSQDSYLWTGAARTRSFAEWRLLAELRRRGLPVPAPIAALYVRGWVTYRADLITELLPGTRTLADVITGNDLSETGWRAVGKTIAAFHREGVHHADLNANNILLAGSQPEVYVLDFDRGRIEPRGAWEQAVLARLRRSLDKIKGQRADVRFGEQQWQWLHGAAV</sequence>
<evidence type="ECO:0000256" key="14">
    <source>
        <dbReference type="ARBA" id="ARBA00034417"/>
    </source>
</evidence>
<comment type="subcellular location">
    <subcellularLocation>
        <location evidence="1 15">Cell inner membrane</location>
        <topology evidence="1 15">Peripheral membrane protein</topology>
        <orientation evidence="1 15">Cytoplasmic side</orientation>
    </subcellularLocation>
</comment>
<keyword evidence="5 15" id="KW-1003">Cell membrane</keyword>
<evidence type="ECO:0000256" key="2">
    <source>
        <dbReference type="ARBA" id="ARBA00004713"/>
    </source>
</evidence>
<evidence type="ECO:0000256" key="1">
    <source>
        <dbReference type="ARBA" id="ARBA00004515"/>
    </source>
</evidence>
<dbReference type="GO" id="GO:0009244">
    <property type="term" value="P:lipopolysaccharide core region biosynthetic process"/>
    <property type="evidence" value="ECO:0007669"/>
    <property type="project" value="UniProtKB-UniRule"/>
</dbReference>
<accession>A0A829YL07</accession>
<evidence type="ECO:0000313" key="17">
    <source>
        <dbReference type="Proteomes" id="UP000445000"/>
    </source>
</evidence>
<dbReference type="EMBL" id="BLJN01000007">
    <property type="protein sequence ID" value="GFE84057.1"/>
    <property type="molecule type" value="Genomic_DNA"/>
</dbReference>
<dbReference type="InterPro" id="IPR022826">
    <property type="entry name" value="KDO_kinase"/>
</dbReference>
<comment type="caution">
    <text evidence="16">The sequence shown here is derived from an EMBL/GenBank/DDBJ whole genome shotgun (WGS) entry which is preliminary data.</text>
</comment>
<keyword evidence="17" id="KW-1185">Reference proteome</keyword>
<proteinExistence type="inferred from homology"/>
<evidence type="ECO:0000256" key="5">
    <source>
        <dbReference type="ARBA" id="ARBA00022475"/>
    </source>
</evidence>
<keyword evidence="10 15" id="KW-0067">ATP-binding</keyword>
<evidence type="ECO:0000256" key="4">
    <source>
        <dbReference type="ARBA" id="ARBA00011988"/>
    </source>
</evidence>
<comment type="similarity">
    <text evidence="3 15">Belongs to the protein kinase superfamily. KdkA/RfaP family.</text>
</comment>
<evidence type="ECO:0000256" key="7">
    <source>
        <dbReference type="ARBA" id="ARBA00022679"/>
    </source>
</evidence>
<feature type="active site" evidence="15">
    <location>
        <position position="184"/>
    </location>
</feature>
<dbReference type="UniPathway" id="UPA00958"/>
<evidence type="ECO:0000256" key="10">
    <source>
        <dbReference type="ARBA" id="ARBA00022840"/>
    </source>
</evidence>
<keyword evidence="9 15" id="KW-0418">Kinase</keyword>
<dbReference type="GO" id="GO:0016301">
    <property type="term" value="F:kinase activity"/>
    <property type="evidence" value="ECO:0007669"/>
    <property type="project" value="UniProtKB-KW"/>
</dbReference>
<evidence type="ECO:0000313" key="16">
    <source>
        <dbReference type="EMBL" id="GFE84057.1"/>
    </source>
</evidence>
<comment type="pathway">
    <text evidence="2 15">Bacterial outer membrane biogenesis; LPS core biosynthesis.</text>
</comment>
<dbReference type="NCBIfam" id="NF002475">
    <property type="entry name" value="PRK01723.1"/>
    <property type="match status" value="1"/>
</dbReference>
<name>A0A829YL07_9GAMM</name>
<evidence type="ECO:0000256" key="6">
    <source>
        <dbReference type="ARBA" id="ARBA00022519"/>
    </source>
</evidence>
<dbReference type="GO" id="GO:0005886">
    <property type="term" value="C:plasma membrane"/>
    <property type="evidence" value="ECO:0007669"/>
    <property type="project" value="UniProtKB-SubCell"/>
</dbReference>
<evidence type="ECO:0000256" key="15">
    <source>
        <dbReference type="HAMAP-Rule" id="MF_00521"/>
    </source>
</evidence>
<dbReference type="AlphaFoldDB" id="A0A829YL07"/>
<keyword evidence="6 15" id="KW-0997">Cell inner membrane</keyword>
<dbReference type="EC" id="2.7.1.166" evidence="4 15"/>
<dbReference type="Proteomes" id="UP000445000">
    <property type="component" value="Unassembled WGS sequence"/>
</dbReference>
<comment type="catalytic activity">
    <reaction evidence="14 15">
        <text>an alpha-Kdo-(2-&gt;6)-lipid IVA + ATP = a 4-O-phospho-alpha-Kdo-(2-&gt;6)-lipid IVA + ADP + H(+)</text>
        <dbReference type="Rhea" id="RHEA:74271"/>
        <dbReference type="ChEBI" id="CHEBI:15378"/>
        <dbReference type="ChEBI" id="CHEBI:30616"/>
        <dbReference type="ChEBI" id="CHEBI:176428"/>
        <dbReference type="ChEBI" id="CHEBI:193140"/>
        <dbReference type="ChEBI" id="CHEBI:456216"/>
        <dbReference type="EC" id="2.7.1.166"/>
    </reaction>
</comment>
<evidence type="ECO:0000256" key="3">
    <source>
        <dbReference type="ARBA" id="ARBA00010327"/>
    </source>
</evidence>
<evidence type="ECO:0000256" key="9">
    <source>
        <dbReference type="ARBA" id="ARBA00022777"/>
    </source>
</evidence>
<keyword evidence="8 15" id="KW-0547">Nucleotide-binding</keyword>
<evidence type="ECO:0000256" key="8">
    <source>
        <dbReference type="ARBA" id="ARBA00022741"/>
    </source>
</evidence>
<evidence type="ECO:0000256" key="12">
    <source>
        <dbReference type="ARBA" id="ARBA00023136"/>
    </source>
</evidence>